<dbReference type="Proteomes" id="UP000219215">
    <property type="component" value="Chromosome DPRO"/>
</dbReference>
<dbReference type="SUPFAM" id="SSF51658">
    <property type="entry name" value="Xylose isomerase-like"/>
    <property type="match status" value="1"/>
</dbReference>
<protein>
    <recommendedName>
        <fullName evidence="4">Xylose isomerase domain protein TIM barrel</fullName>
    </recommendedName>
</protein>
<dbReference type="InterPro" id="IPR036237">
    <property type="entry name" value="Xyl_isomerase-like_sf"/>
</dbReference>
<evidence type="ECO:0000256" key="1">
    <source>
        <dbReference type="SAM" id="MobiDB-lite"/>
    </source>
</evidence>
<accession>A0A2C8FD38</accession>
<evidence type="ECO:0000313" key="3">
    <source>
        <dbReference type="Proteomes" id="UP000219215"/>
    </source>
</evidence>
<gene>
    <name evidence="2" type="ORF">DPRO_2902</name>
</gene>
<dbReference type="EMBL" id="LT907975">
    <property type="protein sequence ID" value="SOB59812.1"/>
    <property type="molecule type" value="Genomic_DNA"/>
</dbReference>
<proteinExistence type="predicted"/>
<organism evidence="2 3">
    <name type="scientific">Pseudodesulfovibrio profundus</name>
    <dbReference type="NCBI Taxonomy" id="57320"/>
    <lineage>
        <taxon>Bacteria</taxon>
        <taxon>Pseudomonadati</taxon>
        <taxon>Thermodesulfobacteriota</taxon>
        <taxon>Desulfovibrionia</taxon>
        <taxon>Desulfovibrionales</taxon>
        <taxon>Desulfovibrionaceae</taxon>
    </lineage>
</organism>
<keyword evidence="3" id="KW-1185">Reference proteome</keyword>
<dbReference type="RefSeq" id="WP_097012632.1">
    <property type="nucleotide sequence ID" value="NZ_LT907975.1"/>
</dbReference>
<dbReference type="AlphaFoldDB" id="A0A2C8FD38"/>
<name>A0A2C8FD38_9BACT</name>
<sequence length="275" mass="30823">MTKHSDSTAHHGQENSALKRRNTATSVRKNRTGGFPFAIAAPSFVIPANAADNSRFLADHFDEVGILFFETEACLRYTDEDLPAELAHLPISWHVHLPLDLPWERGLDIVWDKLLCLMEKVAFLKPHSFVLHPPGQAGLLKSLATRLRQTGIDPACLLLENVEETDLAACWEEAREAGYSTCLDLGHILAYDQHHVLELDELWETVKMLHIYAPVPGSGKHTGLGHLDATGQGLLRDMLAAFKGETVVLEVFNEKEIFQSLQLIQEWMTQWSEEA</sequence>
<feature type="region of interest" description="Disordered" evidence="1">
    <location>
        <begin position="1"/>
        <end position="23"/>
    </location>
</feature>
<evidence type="ECO:0000313" key="2">
    <source>
        <dbReference type="EMBL" id="SOB59812.1"/>
    </source>
</evidence>
<reference evidence="3" key="1">
    <citation type="submission" date="2017-09" db="EMBL/GenBank/DDBJ databases">
        <authorList>
            <person name="Regsiter A."/>
            <person name="William W."/>
        </authorList>
    </citation>
    <scope>NUCLEOTIDE SEQUENCE [LARGE SCALE GENOMIC DNA]</scope>
    <source>
        <strain evidence="3">500-1</strain>
    </source>
</reference>
<dbReference type="NCBIfam" id="NF041277">
    <property type="entry name" value="coba_remo_CbiR"/>
    <property type="match status" value="1"/>
</dbReference>
<evidence type="ECO:0008006" key="4">
    <source>
        <dbReference type="Google" id="ProtNLM"/>
    </source>
</evidence>
<dbReference type="KEGG" id="pprf:DPRO_2902"/>
<dbReference type="OrthoDB" id="9792261at2"/>
<dbReference type="Gene3D" id="3.20.20.150">
    <property type="entry name" value="Divalent-metal-dependent TIM barrel enzymes"/>
    <property type="match status" value="1"/>
</dbReference>
<feature type="compositionally biased region" description="Basic and acidic residues" evidence="1">
    <location>
        <begin position="1"/>
        <end position="13"/>
    </location>
</feature>